<dbReference type="PANTHER" id="PTHR30471">
    <property type="entry name" value="DNA REPAIR PROTEIN RADC"/>
    <property type="match status" value="1"/>
</dbReference>
<dbReference type="GO" id="GO:0006508">
    <property type="term" value="P:proteolysis"/>
    <property type="evidence" value="ECO:0007669"/>
    <property type="project" value="UniProtKB-KW"/>
</dbReference>
<dbReference type="PROSITE" id="PS01302">
    <property type="entry name" value="UPF0758"/>
    <property type="match status" value="1"/>
</dbReference>
<dbReference type="InterPro" id="IPR037518">
    <property type="entry name" value="MPN"/>
</dbReference>
<evidence type="ECO:0000256" key="2">
    <source>
        <dbReference type="ARBA" id="ARBA00022670"/>
    </source>
</evidence>
<dbReference type="Proteomes" id="UP000644115">
    <property type="component" value="Unassembled WGS sequence"/>
</dbReference>
<accession>A0A923SMI1</accession>
<dbReference type="EMBL" id="JACRWC010000111">
    <property type="protein sequence ID" value="MBC6000217.1"/>
    <property type="molecule type" value="Genomic_DNA"/>
</dbReference>
<dbReference type="NCBIfam" id="TIGR00608">
    <property type="entry name" value="radc"/>
    <property type="match status" value="1"/>
</dbReference>
<keyword evidence="6" id="KW-0482">Metalloprotease</keyword>
<dbReference type="RefSeq" id="WP_177264948.1">
    <property type="nucleotide sequence ID" value="NZ_JACRWC010000111.1"/>
</dbReference>
<keyword evidence="3" id="KW-0479">Metal-binding</keyword>
<keyword evidence="4" id="KW-0378">Hydrolase</keyword>
<dbReference type="GO" id="GO:0046872">
    <property type="term" value="F:metal ion binding"/>
    <property type="evidence" value="ECO:0007669"/>
    <property type="project" value="UniProtKB-KW"/>
</dbReference>
<gene>
    <name evidence="9" type="primary">radC</name>
    <name evidence="9" type="ORF">H8876_09420</name>
</gene>
<dbReference type="SUPFAM" id="SSF102712">
    <property type="entry name" value="JAB1/MPN domain"/>
    <property type="match status" value="1"/>
</dbReference>
<dbReference type="InterPro" id="IPR025657">
    <property type="entry name" value="RadC_JAB"/>
</dbReference>
<evidence type="ECO:0000313" key="9">
    <source>
        <dbReference type="EMBL" id="MBC6000217.1"/>
    </source>
</evidence>
<organism evidence="9 10">
    <name type="scientific">Lentihominibacter faecis</name>
    <dbReference type="NCBI Taxonomy" id="2764712"/>
    <lineage>
        <taxon>Bacteria</taxon>
        <taxon>Bacillati</taxon>
        <taxon>Bacillota</taxon>
        <taxon>Clostridia</taxon>
        <taxon>Peptostreptococcales</taxon>
        <taxon>Anaerovoracaceae</taxon>
        <taxon>Lentihominibacter</taxon>
    </lineage>
</organism>
<comment type="caution">
    <text evidence="9">The sequence shown here is derived from an EMBL/GenBank/DDBJ whole genome shotgun (WGS) entry which is preliminary data.</text>
</comment>
<evidence type="ECO:0000259" key="8">
    <source>
        <dbReference type="PROSITE" id="PS50249"/>
    </source>
</evidence>
<dbReference type="InterPro" id="IPR020891">
    <property type="entry name" value="UPF0758_CS"/>
</dbReference>
<dbReference type="PROSITE" id="PS50249">
    <property type="entry name" value="MPN"/>
    <property type="match status" value="1"/>
</dbReference>
<evidence type="ECO:0000313" key="10">
    <source>
        <dbReference type="Proteomes" id="UP000644115"/>
    </source>
</evidence>
<dbReference type="Gene3D" id="3.40.140.10">
    <property type="entry name" value="Cytidine Deaminase, domain 2"/>
    <property type="match status" value="1"/>
</dbReference>
<protein>
    <submittedName>
        <fullName evidence="9">DNA repair protein RadC</fullName>
    </submittedName>
</protein>
<evidence type="ECO:0000256" key="1">
    <source>
        <dbReference type="ARBA" id="ARBA00010243"/>
    </source>
</evidence>
<keyword evidence="2" id="KW-0645">Protease</keyword>
<proteinExistence type="inferred from homology"/>
<dbReference type="InterPro" id="IPR001405">
    <property type="entry name" value="UPF0758"/>
</dbReference>
<reference evidence="9" key="1">
    <citation type="submission" date="2020-08" db="EMBL/GenBank/DDBJ databases">
        <authorList>
            <person name="Liu C."/>
            <person name="Sun Q."/>
        </authorList>
    </citation>
    <scope>NUCLEOTIDE SEQUENCE</scope>
    <source>
        <strain evidence="9">BX16</strain>
    </source>
</reference>
<dbReference type="Pfam" id="PF04002">
    <property type="entry name" value="RadC"/>
    <property type="match status" value="1"/>
</dbReference>
<dbReference type="InterPro" id="IPR046778">
    <property type="entry name" value="UPF0758_N"/>
</dbReference>
<evidence type="ECO:0000256" key="4">
    <source>
        <dbReference type="ARBA" id="ARBA00022801"/>
    </source>
</evidence>
<evidence type="ECO:0000256" key="3">
    <source>
        <dbReference type="ARBA" id="ARBA00022723"/>
    </source>
</evidence>
<keyword evidence="5" id="KW-0862">Zinc</keyword>
<name>A0A923SMI1_9FIRM</name>
<feature type="domain" description="MPN" evidence="8">
    <location>
        <begin position="103"/>
        <end position="225"/>
    </location>
</feature>
<dbReference type="AlphaFoldDB" id="A0A923SMI1"/>
<dbReference type="NCBIfam" id="NF000642">
    <property type="entry name" value="PRK00024.1"/>
    <property type="match status" value="1"/>
</dbReference>
<dbReference type="CDD" id="cd08071">
    <property type="entry name" value="MPN_DUF2466"/>
    <property type="match status" value="1"/>
</dbReference>
<keyword evidence="10" id="KW-1185">Reference proteome</keyword>
<comment type="similarity">
    <text evidence="1 7">Belongs to the UPF0758 family.</text>
</comment>
<evidence type="ECO:0000256" key="5">
    <source>
        <dbReference type="ARBA" id="ARBA00022833"/>
    </source>
</evidence>
<evidence type="ECO:0000256" key="6">
    <source>
        <dbReference type="ARBA" id="ARBA00023049"/>
    </source>
</evidence>
<dbReference type="Pfam" id="PF20582">
    <property type="entry name" value="UPF0758_N"/>
    <property type="match status" value="1"/>
</dbReference>
<dbReference type="PANTHER" id="PTHR30471:SF3">
    <property type="entry name" value="UPF0758 PROTEIN YEES-RELATED"/>
    <property type="match status" value="1"/>
</dbReference>
<sequence length="225" mass="24668">MNMRQLPSEERPREKLLRAGKENLSTTEILAILLRSGTKDRSALELASDLITISPDGIGYLAECRPEELASIRGIGLTKACEILAAVELGKRIASRPSAKRIRISSAKDIAEIFMERMRYYKKEHFVSLMLNAKGEIIEEANISVGDLCSSTTHPREVFVDAVRRSAGSVVFLHNHPSGDPEPSEADVETTVRLMEAGAILGIPVLDHIVIGDGNYVSMKARGMI</sequence>
<evidence type="ECO:0000256" key="7">
    <source>
        <dbReference type="RuleBase" id="RU003797"/>
    </source>
</evidence>
<dbReference type="GO" id="GO:0008237">
    <property type="term" value="F:metallopeptidase activity"/>
    <property type="evidence" value="ECO:0007669"/>
    <property type="project" value="UniProtKB-KW"/>
</dbReference>